<feature type="region of interest" description="Disordered" evidence="1">
    <location>
        <begin position="175"/>
        <end position="196"/>
    </location>
</feature>
<dbReference type="OrthoDB" id="10612047at2759"/>
<accession>A0A6P8YQE2</accession>
<feature type="compositionally biased region" description="Polar residues" evidence="1">
    <location>
        <begin position="182"/>
        <end position="196"/>
    </location>
</feature>
<dbReference type="InParanoid" id="A0A6P8YQE2"/>
<dbReference type="AlphaFoldDB" id="A0A6P8YQE2"/>
<organism evidence="3">
    <name type="scientific">Thrips palmi</name>
    <name type="common">Melon thrips</name>
    <dbReference type="NCBI Taxonomy" id="161013"/>
    <lineage>
        <taxon>Eukaryota</taxon>
        <taxon>Metazoa</taxon>
        <taxon>Ecdysozoa</taxon>
        <taxon>Arthropoda</taxon>
        <taxon>Hexapoda</taxon>
        <taxon>Insecta</taxon>
        <taxon>Pterygota</taxon>
        <taxon>Neoptera</taxon>
        <taxon>Paraneoptera</taxon>
        <taxon>Thysanoptera</taxon>
        <taxon>Terebrantia</taxon>
        <taxon>Thripoidea</taxon>
        <taxon>Thripidae</taxon>
        <taxon>Thrips</taxon>
    </lineage>
</organism>
<dbReference type="RefSeq" id="XP_034236302.1">
    <property type="nucleotide sequence ID" value="XM_034380411.1"/>
</dbReference>
<evidence type="ECO:0000313" key="2">
    <source>
        <dbReference type="Proteomes" id="UP000515158"/>
    </source>
</evidence>
<gene>
    <name evidence="3" type="primary">LOC117642330</name>
</gene>
<name>A0A6P8YQE2_THRPL</name>
<protein>
    <submittedName>
        <fullName evidence="3">Uncharacterized protein LOC117642330</fullName>
    </submittedName>
</protein>
<evidence type="ECO:0000313" key="3">
    <source>
        <dbReference type="RefSeq" id="XP_034236302.1"/>
    </source>
</evidence>
<dbReference type="GeneID" id="117642330"/>
<evidence type="ECO:0000256" key="1">
    <source>
        <dbReference type="SAM" id="MobiDB-lite"/>
    </source>
</evidence>
<proteinExistence type="predicted"/>
<reference evidence="3" key="1">
    <citation type="submission" date="2025-08" db="UniProtKB">
        <authorList>
            <consortium name="RefSeq"/>
        </authorList>
    </citation>
    <scope>IDENTIFICATION</scope>
    <source>
        <tissue evidence="3">Total insect</tissue>
    </source>
</reference>
<sequence>MEKPVETGGRLRDMLLAARCVDTGLVELEKMLMSIEGLMPDESNKEAALEAASSLFQEVKDVEVNIEQLTNIYKSLFEATKEENDKADVAIKSMQDGINQIEDTLRNYGYDSSNMPELIPEEMEENGSIIEDSESSVEEVKDEADDEVPLSPGREIEAMSESLLGVEITPMLLSGKSRKNSHNSASSTGTTPLPCFKQTSVPVTCVPIIKYENNAIQEKKESNQLSKKLLQKPERPVLSLNY</sequence>
<dbReference type="KEGG" id="tpal:117642330"/>
<dbReference type="Proteomes" id="UP000515158">
    <property type="component" value="Unplaced"/>
</dbReference>
<keyword evidence="2" id="KW-1185">Reference proteome</keyword>